<feature type="transmembrane region" description="Helical" evidence="7">
    <location>
        <begin position="325"/>
        <end position="345"/>
    </location>
</feature>
<evidence type="ECO:0000256" key="7">
    <source>
        <dbReference type="RuleBase" id="RU910716"/>
    </source>
</evidence>
<dbReference type="OMA" id="HEMSWIS"/>
<keyword evidence="4 7" id="KW-0812">Transmembrane</keyword>
<evidence type="ECO:0000313" key="8">
    <source>
        <dbReference type="Ensembl" id="ENSCCRP00000046314.2"/>
    </source>
</evidence>
<evidence type="ECO:0000256" key="6">
    <source>
        <dbReference type="ARBA" id="ARBA00023136"/>
    </source>
</evidence>
<comment type="similarity">
    <text evidence="2 7">Belongs to the XK family.</text>
</comment>
<evidence type="ECO:0000256" key="1">
    <source>
        <dbReference type="ARBA" id="ARBA00004651"/>
    </source>
</evidence>
<evidence type="ECO:0000256" key="4">
    <source>
        <dbReference type="ARBA" id="ARBA00022692"/>
    </source>
</evidence>
<dbReference type="Proteomes" id="UP001108240">
    <property type="component" value="Unplaced"/>
</dbReference>
<evidence type="ECO:0000256" key="5">
    <source>
        <dbReference type="ARBA" id="ARBA00022989"/>
    </source>
</evidence>
<feature type="transmembrane region" description="Helical" evidence="7">
    <location>
        <begin position="293"/>
        <end position="313"/>
    </location>
</feature>
<dbReference type="InterPro" id="IPR050895">
    <property type="entry name" value="XK-related_scramblase"/>
</dbReference>
<feature type="transmembrane region" description="Helical" evidence="7">
    <location>
        <begin position="57"/>
        <end position="81"/>
    </location>
</feature>
<dbReference type="GO" id="GO:0070782">
    <property type="term" value="P:phosphatidylserine exposure on apoptotic cell surface"/>
    <property type="evidence" value="ECO:0007669"/>
    <property type="project" value="TreeGrafter"/>
</dbReference>
<dbReference type="GO" id="GO:0043652">
    <property type="term" value="P:engulfment of apoptotic cell"/>
    <property type="evidence" value="ECO:0007669"/>
    <property type="project" value="TreeGrafter"/>
</dbReference>
<evidence type="ECO:0000256" key="3">
    <source>
        <dbReference type="ARBA" id="ARBA00022475"/>
    </source>
</evidence>
<dbReference type="Ensembl" id="ENSCCRT00000050200.2">
    <property type="protein sequence ID" value="ENSCCRP00000046314.2"/>
    <property type="gene ID" value="ENSCCRG00000024720.2"/>
</dbReference>
<feature type="transmembrane region" description="Helical" evidence="7">
    <location>
        <begin position="164"/>
        <end position="186"/>
    </location>
</feature>
<organism evidence="8 9">
    <name type="scientific">Cyprinus carpio carpio</name>
    <dbReference type="NCBI Taxonomy" id="630221"/>
    <lineage>
        <taxon>Eukaryota</taxon>
        <taxon>Metazoa</taxon>
        <taxon>Chordata</taxon>
        <taxon>Craniata</taxon>
        <taxon>Vertebrata</taxon>
        <taxon>Euteleostomi</taxon>
        <taxon>Actinopterygii</taxon>
        <taxon>Neopterygii</taxon>
        <taxon>Teleostei</taxon>
        <taxon>Ostariophysi</taxon>
        <taxon>Cypriniformes</taxon>
        <taxon>Cyprinidae</taxon>
        <taxon>Cyprininae</taxon>
        <taxon>Cyprinus</taxon>
    </lineage>
</organism>
<dbReference type="GeneTree" id="ENSGT01140000282565"/>
<feature type="transmembrane region" description="Helical" evidence="7">
    <location>
        <begin position="206"/>
        <end position="226"/>
    </location>
</feature>
<dbReference type="GO" id="GO:1902742">
    <property type="term" value="P:apoptotic process involved in development"/>
    <property type="evidence" value="ECO:0007669"/>
    <property type="project" value="TreeGrafter"/>
</dbReference>
<dbReference type="PANTHER" id="PTHR16024">
    <property type="entry name" value="XK-RELATED PROTEIN"/>
    <property type="match status" value="1"/>
</dbReference>
<proteinExistence type="inferred from homology"/>
<sequence length="417" mass="48423">MFENSILSLSLFELLFRFTVFNLLEYLFTLLGLLLFLLDIALDIWTVVSFYQDGAYVYMAVMIFLLLGSSVLSQVFSWLWYSDSLDKIESKVEKFTKSHLLKPFHFLQLGVCLRDFRHHTTGFREGMALFLNQDLQMLRLFETFSENAPQLLLMMSIILQRAELELITGLKILTSTAAIASNVTVYHRSMRIYLPEKHEMSWISTGIYFLWNLLVIIPRVTALALFCSVLPCYIIAHFLSLWMLLVLVAWSQKTDYMKSPGWEWLFRAAVGLIWYFCWFNVTKKSVKLKMALYYSVMALDTVMLLGFWCWKVFEYAGCWSSLNPYMVIPTLLVLYVIGILVKIIYYKRFHPNGDKEKIAGPTEGKYRRAATYDMDTDLTPEDLAPAKPLTGVLKRSRTMAANFYFYSPTDLKAQAQS</sequence>
<feature type="transmembrane region" description="Helical" evidence="7">
    <location>
        <begin position="31"/>
        <end position="51"/>
    </location>
</feature>
<protein>
    <recommendedName>
        <fullName evidence="7">XK-related protein</fullName>
    </recommendedName>
</protein>
<accession>A0A8C1CCM5</accession>
<feature type="transmembrane region" description="Helical" evidence="7">
    <location>
        <begin position="233"/>
        <end position="252"/>
    </location>
</feature>
<reference evidence="8" key="1">
    <citation type="submission" date="2025-08" db="UniProtKB">
        <authorList>
            <consortium name="Ensembl"/>
        </authorList>
    </citation>
    <scope>IDENTIFICATION</scope>
</reference>
<keyword evidence="5 7" id="KW-1133">Transmembrane helix</keyword>
<dbReference type="InterPro" id="IPR018629">
    <property type="entry name" value="XK-rel"/>
</dbReference>
<keyword evidence="3" id="KW-1003">Cell membrane</keyword>
<dbReference type="Pfam" id="PF09815">
    <property type="entry name" value="XK-related"/>
    <property type="match status" value="1"/>
</dbReference>
<reference evidence="8" key="2">
    <citation type="submission" date="2025-09" db="UniProtKB">
        <authorList>
            <consortium name="Ensembl"/>
        </authorList>
    </citation>
    <scope>IDENTIFICATION</scope>
</reference>
<comment type="subcellular location">
    <subcellularLocation>
        <location evidence="1">Cell membrane</location>
        <topology evidence="1">Multi-pass membrane protein</topology>
    </subcellularLocation>
    <subcellularLocation>
        <location evidence="7">Membrane</location>
        <topology evidence="7">Multi-pass membrane protein</topology>
    </subcellularLocation>
</comment>
<dbReference type="GO" id="GO:0005886">
    <property type="term" value="C:plasma membrane"/>
    <property type="evidence" value="ECO:0007669"/>
    <property type="project" value="UniProtKB-SubCell"/>
</dbReference>
<keyword evidence="9" id="KW-1185">Reference proteome</keyword>
<dbReference type="PANTHER" id="PTHR16024:SF19">
    <property type="entry name" value="XK-RELATED PROTEIN"/>
    <property type="match status" value="1"/>
</dbReference>
<keyword evidence="6 7" id="KW-0472">Membrane</keyword>
<evidence type="ECO:0000313" key="9">
    <source>
        <dbReference type="Proteomes" id="UP001108240"/>
    </source>
</evidence>
<evidence type="ECO:0000256" key="2">
    <source>
        <dbReference type="ARBA" id="ARBA00008789"/>
    </source>
</evidence>
<name>A0A8C1CCM5_CYPCA</name>
<feature type="transmembrane region" description="Helical" evidence="7">
    <location>
        <begin position="264"/>
        <end position="281"/>
    </location>
</feature>
<dbReference type="AlphaFoldDB" id="A0A8C1CCM5"/>